<proteinExistence type="predicted"/>
<keyword evidence="1" id="KW-1133">Transmembrane helix</keyword>
<dbReference type="EMBL" id="LQOF01000042">
    <property type="protein sequence ID" value="KXT72735.1"/>
    <property type="molecule type" value="Genomic_DNA"/>
</dbReference>
<evidence type="ECO:0000313" key="3">
    <source>
        <dbReference type="EMBL" id="KXU09997.1"/>
    </source>
</evidence>
<evidence type="ECO:0000313" key="2">
    <source>
        <dbReference type="EMBL" id="KXT72735.1"/>
    </source>
</evidence>
<keyword evidence="1" id="KW-0812">Transmembrane</keyword>
<comment type="caution">
    <text evidence="3">The sequence shown here is derived from an EMBL/GenBank/DDBJ whole genome shotgun (WGS) entry which is preliminary data.</text>
</comment>
<dbReference type="GeneID" id="57920367"/>
<feature type="transmembrane region" description="Helical" evidence="1">
    <location>
        <begin position="31"/>
        <end position="50"/>
    </location>
</feature>
<protein>
    <recommendedName>
        <fullName evidence="6">Cytochrome O ubiquinol oxidase</fullName>
    </recommendedName>
</protein>
<accession>A0A139R5I5</accession>
<dbReference type="Proteomes" id="UP000071927">
    <property type="component" value="Unassembled WGS sequence"/>
</dbReference>
<reference evidence="4 5" key="1">
    <citation type="submission" date="2016-01" db="EMBL/GenBank/DDBJ databases">
        <title>Highly variable Streptococcus oralis are common among viridans streptococci isolated from primates.</title>
        <authorList>
            <person name="Denapaite D."/>
            <person name="Rieger M."/>
            <person name="Koendgen S."/>
            <person name="Brueckner R."/>
            <person name="Ochigava I."/>
            <person name="Kappeler P."/>
            <person name="Maetz-Rensing K."/>
            <person name="Leendertz F."/>
            <person name="Hakenbeck R."/>
        </authorList>
    </citation>
    <scope>NUCLEOTIDE SEQUENCE [LARGE SCALE GENOMIC DNA]</scope>
    <source>
        <strain evidence="2 4">DD02</strain>
        <strain evidence="3 5">DD03</strain>
    </source>
</reference>
<dbReference type="RefSeq" id="WP_009854636.1">
    <property type="nucleotide sequence ID" value="NZ_CP054015.1"/>
</dbReference>
<dbReference type="Proteomes" id="UP000070198">
    <property type="component" value="Unassembled WGS sequence"/>
</dbReference>
<dbReference type="EMBL" id="LQXV01000113">
    <property type="protein sequence ID" value="KXU09997.1"/>
    <property type="molecule type" value="Genomic_DNA"/>
</dbReference>
<dbReference type="OMA" id="FEANWVT"/>
<dbReference type="AlphaFoldDB" id="A0A139R5I5"/>
<dbReference type="PATRIC" id="fig|315405.11.peg.485"/>
<keyword evidence="1" id="KW-0472">Membrane</keyword>
<sequence length="56" mass="6375">MLEFVKAHLSTILLTSSTLVLTAIYAFEANWVIMLIWAFVSLINIGRLVYAYKHTS</sequence>
<evidence type="ECO:0008006" key="6">
    <source>
        <dbReference type="Google" id="ProtNLM"/>
    </source>
</evidence>
<gene>
    <name evidence="2" type="ORF">SGADD02_00440</name>
    <name evidence="3" type="ORF">SGADD03_00362</name>
</gene>
<name>A0A139R5I5_9STRE</name>
<evidence type="ECO:0000313" key="4">
    <source>
        <dbReference type="Proteomes" id="UP000070198"/>
    </source>
</evidence>
<evidence type="ECO:0000256" key="1">
    <source>
        <dbReference type="SAM" id="Phobius"/>
    </source>
</evidence>
<evidence type="ECO:0000313" key="5">
    <source>
        <dbReference type="Proteomes" id="UP000071927"/>
    </source>
</evidence>
<organism evidence="3 5">
    <name type="scientific">Streptococcus gallolyticus</name>
    <dbReference type="NCBI Taxonomy" id="315405"/>
    <lineage>
        <taxon>Bacteria</taxon>
        <taxon>Bacillati</taxon>
        <taxon>Bacillota</taxon>
        <taxon>Bacilli</taxon>
        <taxon>Lactobacillales</taxon>
        <taxon>Streptococcaceae</taxon>
        <taxon>Streptococcus</taxon>
    </lineage>
</organism>
<feature type="transmembrane region" description="Helical" evidence="1">
    <location>
        <begin position="7"/>
        <end position="25"/>
    </location>
</feature>